<feature type="region of interest" description="Disordered" evidence="1">
    <location>
        <begin position="1"/>
        <end position="32"/>
    </location>
</feature>
<evidence type="ECO:0000256" key="1">
    <source>
        <dbReference type="SAM" id="MobiDB-lite"/>
    </source>
</evidence>
<keyword evidence="3" id="KW-1185">Reference proteome</keyword>
<sequence length="70" mass="8274">MPDGPQAPRRPTRGGMDNEEGEQRGDPRPTFLSLRLEYEKEREKRKALELQLHTIEELHAESRLQHAFMY</sequence>
<accession>A0A1B7NX02</accession>
<organism evidence="2 3">
    <name type="scientific">Emergomyces africanus</name>
    <dbReference type="NCBI Taxonomy" id="1955775"/>
    <lineage>
        <taxon>Eukaryota</taxon>
        <taxon>Fungi</taxon>
        <taxon>Dikarya</taxon>
        <taxon>Ascomycota</taxon>
        <taxon>Pezizomycotina</taxon>
        <taxon>Eurotiomycetes</taxon>
        <taxon>Eurotiomycetidae</taxon>
        <taxon>Onygenales</taxon>
        <taxon>Ajellomycetaceae</taxon>
        <taxon>Emergomyces</taxon>
    </lineage>
</organism>
<dbReference type="EMBL" id="LGUA01000537">
    <property type="protein sequence ID" value="OAX81147.1"/>
    <property type="molecule type" value="Genomic_DNA"/>
</dbReference>
<evidence type="ECO:0000313" key="3">
    <source>
        <dbReference type="Proteomes" id="UP000091918"/>
    </source>
</evidence>
<reference evidence="2 3" key="1">
    <citation type="submission" date="2015-07" db="EMBL/GenBank/DDBJ databases">
        <title>Emmonsia species relationships and genome sequence.</title>
        <authorList>
            <person name="Cuomo C.A."/>
            <person name="Schwartz I.S."/>
            <person name="Kenyon C."/>
            <person name="de Hoog G.S."/>
            <person name="Govender N.P."/>
            <person name="Botha A."/>
            <person name="Moreno L."/>
            <person name="de Vries M."/>
            <person name="Munoz J.F."/>
            <person name="Stielow J.B."/>
        </authorList>
    </citation>
    <scope>NUCLEOTIDE SEQUENCE [LARGE SCALE GENOMIC DNA]</scope>
    <source>
        <strain evidence="2 3">CBS 136260</strain>
    </source>
</reference>
<protein>
    <submittedName>
        <fullName evidence="2">Uncharacterized protein</fullName>
    </submittedName>
</protein>
<dbReference type="AlphaFoldDB" id="A0A1B7NX02"/>
<comment type="caution">
    <text evidence="2">The sequence shown here is derived from an EMBL/GenBank/DDBJ whole genome shotgun (WGS) entry which is preliminary data.</text>
</comment>
<name>A0A1B7NX02_9EURO</name>
<dbReference type="Proteomes" id="UP000091918">
    <property type="component" value="Unassembled WGS sequence"/>
</dbReference>
<gene>
    <name evidence="2" type="ORF">ACJ72_04514</name>
</gene>
<evidence type="ECO:0000313" key="2">
    <source>
        <dbReference type="EMBL" id="OAX81147.1"/>
    </source>
</evidence>
<proteinExistence type="predicted"/>